<dbReference type="InterPro" id="IPR025155">
    <property type="entry name" value="WxxW_domain"/>
</dbReference>
<keyword evidence="8" id="KW-1185">Reference proteome</keyword>
<keyword evidence="2" id="KW-0964">Secreted</keyword>
<evidence type="ECO:0000313" key="8">
    <source>
        <dbReference type="Proteomes" id="UP000566454"/>
    </source>
</evidence>
<comment type="subcellular location">
    <subcellularLocation>
        <location evidence="1">Secreted</location>
    </subcellularLocation>
</comment>
<evidence type="ECO:0000259" key="6">
    <source>
        <dbReference type="Pfam" id="PF13330"/>
    </source>
</evidence>
<feature type="domain" description="WxxW" evidence="6">
    <location>
        <begin position="19"/>
        <end position="106"/>
    </location>
</feature>
<gene>
    <name evidence="7" type="primary">Muc5b_1</name>
    <name evidence="7" type="ORF">PRUHIM_R15926</name>
</gene>
<dbReference type="GO" id="GO:0005576">
    <property type="term" value="C:extracellular region"/>
    <property type="evidence" value="ECO:0007669"/>
    <property type="project" value="UniProtKB-SubCell"/>
</dbReference>
<evidence type="ECO:0000256" key="3">
    <source>
        <dbReference type="ARBA" id="ARBA00022729"/>
    </source>
</evidence>
<keyword evidence="3" id="KW-0732">Signal</keyword>
<organism evidence="7 8">
    <name type="scientific">Prunella himalayana</name>
    <dbReference type="NCBI Taxonomy" id="670356"/>
    <lineage>
        <taxon>Eukaryota</taxon>
        <taxon>Metazoa</taxon>
        <taxon>Chordata</taxon>
        <taxon>Craniata</taxon>
        <taxon>Vertebrata</taxon>
        <taxon>Euteleostomi</taxon>
        <taxon>Archelosauria</taxon>
        <taxon>Archosauria</taxon>
        <taxon>Dinosauria</taxon>
        <taxon>Saurischia</taxon>
        <taxon>Theropoda</taxon>
        <taxon>Coelurosauria</taxon>
        <taxon>Aves</taxon>
        <taxon>Neognathae</taxon>
        <taxon>Neoaves</taxon>
        <taxon>Telluraves</taxon>
        <taxon>Australaves</taxon>
        <taxon>Passeriformes</taxon>
        <taxon>Passeroidea</taxon>
        <taxon>Prunellidae</taxon>
        <taxon>Prunella</taxon>
    </lineage>
</organism>
<evidence type="ECO:0000256" key="4">
    <source>
        <dbReference type="ARBA" id="ARBA00023180"/>
    </source>
</evidence>
<evidence type="ECO:0000256" key="5">
    <source>
        <dbReference type="SAM" id="MobiDB-lite"/>
    </source>
</evidence>
<evidence type="ECO:0000256" key="2">
    <source>
        <dbReference type="ARBA" id="ARBA00022525"/>
    </source>
</evidence>
<reference evidence="7 8" key="1">
    <citation type="submission" date="2019-09" db="EMBL/GenBank/DDBJ databases">
        <title>Bird 10,000 Genomes (B10K) Project - Family phase.</title>
        <authorList>
            <person name="Zhang G."/>
        </authorList>
    </citation>
    <scope>NUCLEOTIDE SEQUENCE [LARGE SCALE GENOMIC DNA]</scope>
    <source>
        <strain evidence="7">B10K-DU-013-18</strain>
        <tissue evidence="7">Muscle</tissue>
    </source>
</reference>
<dbReference type="Proteomes" id="UP000566454">
    <property type="component" value="Unassembled WGS sequence"/>
</dbReference>
<dbReference type="AlphaFoldDB" id="A0A7K5R8K0"/>
<evidence type="ECO:0000256" key="1">
    <source>
        <dbReference type="ARBA" id="ARBA00004613"/>
    </source>
</evidence>
<dbReference type="Pfam" id="PF13330">
    <property type="entry name" value="Mucin2_WxxW"/>
    <property type="match status" value="1"/>
</dbReference>
<sequence>KPLSFLAAPCVVTELICDWTEWFDVSKPEEGGGDFETYDEIRKHGNKICTAPEKIECRAKDKPDVSLEELGQKVECNVKYGLICKNDEQDVTMWPLCYNYEIRVNCSPPPPTPSTPKSTTTTLPTETPTTTTSTPTTTTGTGSPTPTSTTSSTSSPTPTYTTTTPTPGTSLDCSLMCTFAMGEM</sequence>
<name>A0A7K5R8K0_9PASE</name>
<accession>A0A7K5R8K0</accession>
<proteinExistence type="predicted"/>
<feature type="compositionally biased region" description="Low complexity" evidence="5">
    <location>
        <begin position="115"/>
        <end position="166"/>
    </location>
</feature>
<feature type="non-terminal residue" evidence="7">
    <location>
        <position position="1"/>
    </location>
</feature>
<comment type="caution">
    <text evidence="7">The sequence shown here is derived from an EMBL/GenBank/DDBJ whole genome shotgun (WGS) entry which is preliminary data.</text>
</comment>
<dbReference type="InterPro" id="IPR039675">
    <property type="entry name" value="CILP1/CILP2"/>
</dbReference>
<dbReference type="OrthoDB" id="10056274at2759"/>
<feature type="non-terminal residue" evidence="7">
    <location>
        <position position="184"/>
    </location>
</feature>
<protein>
    <submittedName>
        <fullName evidence="7">MUC5B protein</fullName>
    </submittedName>
</protein>
<evidence type="ECO:0000313" key="7">
    <source>
        <dbReference type="EMBL" id="NWT76013.1"/>
    </source>
</evidence>
<keyword evidence="4" id="KW-0325">Glycoprotein</keyword>
<dbReference type="PANTHER" id="PTHR15031">
    <property type="entry name" value="CARTILAGE INTERMEDIATE LAYER PROTEIN CLIP"/>
    <property type="match status" value="1"/>
</dbReference>
<feature type="region of interest" description="Disordered" evidence="5">
    <location>
        <begin position="108"/>
        <end position="166"/>
    </location>
</feature>
<dbReference type="EMBL" id="VYZK01000968">
    <property type="protein sequence ID" value="NWT76013.1"/>
    <property type="molecule type" value="Genomic_DNA"/>
</dbReference>